<sequence length="892" mass="96995">MAVDEAQPDPPKSDPTMWNPPKSQSESQSKSQPESRPGDDTDAELLGRFRGLLKSLQGFCELSGMKAPAAAVPLALVEVSCPDRYVISQETATSSAFAVRPLAADFPLPPQRRSAYRLIEHAGQGIAAAAVGRIMYAARQMLADMAAPSHEPREDIWETAPTPAVPTTFAVPAKETEGDGSGAEREKLIAEGVNQHGGPDKRDWKGEPSQRHETLVEGDSGEHAPAAEGDSEESSQREERDAVAQGDIQHKGPEEGEAGAKAGSGSEQSEEHEAVAEVDSEESEQNEENETIATASSEESSQSEEREPVAEGGSDVRAAESAAESAAKSTAESKAESAAESKAESAAESKAESEGAAWGELKEILGGLFNLFNNQAGCELKPATRRSVLQVDLLPEVCPTLTAKVRAVPDPGRIYMLEFLTNWSLSLLQSEPPVELYHNCFAPKDDDSQWTPDSDHVALALAGSDLDAFPIHPVLRSVRDRLVSRVQTLARYISPSPDESLTWWAHTLAHLRQKQPIMTDRICKTRTQLVREIRQRNNVSRITEANDDGNANHEPVIEKVLTDNSSNDHRLGGETGQPRDGPDMDEVPEENEPMLQARSSRAVRPDPRLFSRQNSLVADTYYPEWPGTPGSSASEPPIEDEDSEVDESAVADGPAGYDPIVEEPRDVEDVDVEDVDEGDVDEGDVCAMRQSSEQDVTRESVPTDASEAAVAAFEGVGCDDGSGLYMFWKTVFDDEDLYLRWLATDGLPYLARQILKYNHQGIACELDMLLNGVTQSWCSPALHYHARRQVLRLSADHPALAWLSSGREGQGDVDEQGEVDKQEKVDNARPSVALDPITTSNTKINGTRAGEQDQINDPDPSMARGGSADDEGDEEEESDTDEDDFMLDHFFV</sequence>
<feature type="compositionally biased region" description="Basic and acidic residues" evidence="1">
    <location>
        <begin position="561"/>
        <end position="572"/>
    </location>
</feature>
<name>A0A023B2A4_GRENI</name>
<dbReference type="RefSeq" id="XP_011131906.1">
    <property type="nucleotide sequence ID" value="XM_011133604.1"/>
</dbReference>
<dbReference type="AlphaFoldDB" id="A0A023B2A4"/>
<evidence type="ECO:0000313" key="3">
    <source>
        <dbReference type="Proteomes" id="UP000019763"/>
    </source>
</evidence>
<protein>
    <submittedName>
        <fullName evidence="2">Uncharacterized protein</fullName>
    </submittedName>
</protein>
<feature type="compositionally biased region" description="Basic and acidic residues" evidence="1">
    <location>
        <begin position="174"/>
        <end position="189"/>
    </location>
</feature>
<organism evidence="2 3">
    <name type="scientific">Gregarina niphandrodes</name>
    <name type="common">Septate eugregarine</name>
    <dbReference type="NCBI Taxonomy" id="110365"/>
    <lineage>
        <taxon>Eukaryota</taxon>
        <taxon>Sar</taxon>
        <taxon>Alveolata</taxon>
        <taxon>Apicomplexa</taxon>
        <taxon>Conoidasida</taxon>
        <taxon>Gregarinasina</taxon>
        <taxon>Eugregarinorida</taxon>
        <taxon>Gregarinidae</taxon>
        <taxon>Gregarina</taxon>
    </lineage>
</organism>
<evidence type="ECO:0000313" key="2">
    <source>
        <dbReference type="EMBL" id="EZG51795.1"/>
    </source>
</evidence>
<feature type="compositionally biased region" description="Acidic residues" evidence="1">
    <location>
        <begin position="583"/>
        <end position="592"/>
    </location>
</feature>
<dbReference type="VEuPathDB" id="CryptoDB:GNI_123320"/>
<feature type="compositionally biased region" description="Low complexity" evidence="1">
    <location>
        <begin position="160"/>
        <end position="173"/>
    </location>
</feature>
<reference evidence="2" key="1">
    <citation type="submission" date="2013-12" db="EMBL/GenBank/DDBJ databases">
        <authorList>
            <person name="Omoto C.K."/>
            <person name="Sibley D."/>
            <person name="Venepally P."/>
            <person name="Hadjithomas M."/>
            <person name="Karamycheva S."/>
            <person name="Brunk B."/>
            <person name="Roos D."/>
            <person name="Caler E."/>
            <person name="Lorenzi H."/>
        </authorList>
    </citation>
    <scope>NUCLEOTIDE SEQUENCE</scope>
</reference>
<feature type="region of interest" description="Disordered" evidence="1">
    <location>
        <begin position="804"/>
        <end position="887"/>
    </location>
</feature>
<feature type="compositionally biased region" description="Basic and acidic residues" evidence="1">
    <location>
        <begin position="234"/>
        <end position="254"/>
    </location>
</feature>
<feature type="compositionally biased region" description="Acidic residues" evidence="1">
    <location>
        <begin position="868"/>
        <end position="885"/>
    </location>
</feature>
<feature type="region of interest" description="Disordered" evidence="1">
    <location>
        <begin position="160"/>
        <end position="351"/>
    </location>
</feature>
<evidence type="ECO:0000256" key="1">
    <source>
        <dbReference type="SAM" id="MobiDB-lite"/>
    </source>
</evidence>
<feature type="compositionally biased region" description="Basic and acidic residues" evidence="1">
    <location>
        <begin position="198"/>
        <end position="215"/>
    </location>
</feature>
<gene>
    <name evidence="2" type="ORF">GNI_123320</name>
</gene>
<feature type="compositionally biased region" description="Acidic residues" evidence="1">
    <location>
        <begin position="637"/>
        <end position="649"/>
    </location>
</feature>
<dbReference type="Proteomes" id="UP000019763">
    <property type="component" value="Unassembled WGS sequence"/>
</dbReference>
<feature type="compositionally biased region" description="Low complexity" evidence="1">
    <location>
        <begin position="291"/>
        <end position="300"/>
    </location>
</feature>
<dbReference type="GeneID" id="22914327"/>
<proteinExistence type="predicted"/>
<feature type="compositionally biased region" description="Low complexity" evidence="1">
    <location>
        <begin position="20"/>
        <end position="35"/>
    </location>
</feature>
<feature type="compositionally biased region" description="Basic and acidic residues" evidence="1">
    <location>
        <begin position="331"/>
        <end position="351"/>
    </location>
</feature>
<comment type="caution">
    <text evidence="2">The sequence shown here is derived from an EMBL/GenBank/DDBJ whole genome shotgun (WGS) entry which is preliminary data.</text>
</comment>
<accession>A0A023B2A4</accession>
<keyword evidence="3" id="KW-1185">Reference proteome</keyword>
<feature type="region of interest" description="Disordered" evidence="1">
    <location>
        <begin position="1"/>
        <end position="43"/>
    </location>
</feature>
<feature type="region of interest" description="Disordered" evidence="1">
    <location>
        <begin position="561"/>
        <end position="661"/>
    </location>
</feature>
<feature type="compositionally biased region" description="Low complexity" evidence="1">
    <location>
        <begin position="319"/>
        <end position="330"/>
    </location>
</feature>
<feature type="compositionally biased region" description="Acidic residues" evidence="1">
    <location>
        <begin position="276"/>
        <end position="290"/>
    </location>
</feature>
<feature type="compositionally biased region" description="Basic and acidic residues" evidence="1">
    <location>
        <begin position="818"/>
        <end position="827"/>
    </location>
</feature>
<dbReference type="EMBL" id="AFNH02000921">
    <property type="protein sequence ID" value="EZG51795.1"/>
    <property type="molecule type" value="Genomic_DNA"/>
</dbReference>